<reference evidence="1 2" key="1">
    <citation type="journal article" date="2014" name="Environ. Microbiol.">
        <title>The nitrate-ammonifying and nosZ-carrying bacterium Bacillus vireti is a potent source and sink for nitric and nitrous oxide under high nitrate conditions.</title>
        <authorList>
            <person name="Mania D."/>
            <person name="Heylen K."/>
            <person name="van Spanning R.J."/>
            <person name="Frostegard A."/>
        </authorList>
    </citation>
    <scope>NUCLEOTIDE SEQUENCE [LARGE SCALE GENOMIC DNA]</scope>
    <source>
        <strain evidence="1 2">LMG 21834</strain>
    </source>
</reference>
<dbReference type="Proteomes" id="UP000018877">
    <property type="component" value="Unassembled WGS sequence"/>
</dbReference>
<protein>
    <submittedName>
        <fullName evidence="1">Uncharacterized protein</fullName>
    </submittedName>
</protein>
<keyword evidence="2" id="KW-1185">Reference proteome</keyword>
<gene>
    <name evidence="1" type="ORF">BAVI_24908</name>
</gene>
<dbReference type="EMBL" id="ALAN01000192">
    <property type="protein sequence ID" value="ETI65980.1"/>
    <property type="molecule type" value="Genomic_DNA"/>
</dbReference>
<dbReference type="AlphaFoldDB" id="A0AB94IFU2"/>
<evidence type="ECO:0000313" key="2">
    <source>
        <dbReference type="Proteomes" id="UP000018877"/>
    </source>
</evidence>
<accession>A0AB94IFU2</accession>
<name>A0AB94IFU2_9BACI</name>
<comment type="caution">
    <text evidence="1">The sequence shown here is derived from an EMBL/GenBank/DDBJ whole genome shotgun (WGS) entry which is preliminary data.</text>
</comment>
<organism evidence="1 2">
    <name type="scientific">Neobacillus vireti LMG 21834</name>
    <dbReference type="NCBI Taxonomy" id="1131730"/>
    <lineage>
        <taxon>Bacteria</taxon>
        <taxon>Bacillati</taxon>
        <taxon>Bacillota</taxon>
        <taxon>Bacilli</taxon>
        <taxon>Bacillales</taxon>
        <taxon>Bacillaceae</taxon>
        <taxon>Neobacillus</taxon>
    </lineage>
</organism>
<proteinExistence type="predicted"/>
<evidence type="ECO:0000313" key="1">
    <source>
        <dbReference type="EMBL" id="ETI65980.1"/>
    </source>
</evidence>
<sequence>MIIGKREFLREKLVVILSFEELRMRRRALSEQSEKTLENMELIAAESKRVANLAQSSQILIDNLEKEFESQTGLNGRDIGFLFFATALQCLRQYLLTGFEERLTDDKAARIVKGNAVKESSNRLHKWYWPSFEEISLNPVPYDAQFGSPNFGLGLSGKSHRFKTLGHDPLLGWVFGTSNIVTSTLTAWDLSSYHIKTGITARGDSRDKITNRADTSKVFYYTKERLLNDGIEGKIAVGTALIKQWTHLKSDEYSKAGIPVPIINTVSPNMAQKLAEYGVDIGNIKTVGKQASMAILINTMIAMIHGLFFDQTKYNSWSVYEVKTRKILSYSNAIASASNVIYVAASAYAGNAEAVRKLDIGGLIVTIYRLVSDINFINQVKEEFIFGGFNKLIQGED</sequence>